<evidence type="ECO:0000313" key="7">
    <source>
        <dbReference type="Proteomes" id="UP000193642"/>
    </source>
</evidence>
<evidence type="ECO:0000256" key="5">
    <source>
        <dbReference type="HAMAP-Rule" id="MF_03132"/>
    </source>
</evidence>
<comment type="function">
    <text evidence="5">Binds to the 60S ribosomal subunit and prevents its association with the 40S ribosomal subunit to form the 80S initiation complex in the cytoplasm. Is also involved in ribosome biogenesis. Associates with pre-60S subunits in the nucleus and is involved in its nuclear export.</text>
</comment>
<dbReference type="CDD" id="cd00527">
    <property type="entry name" value="IF6"/>
    <property type="match status" value="1"/>
</dbReference>
<comment type="similarity">
    <text evidence="5">Belongs to the eIF-6 family.</text>
</comment>
<reference evidence="6 7" key="1">
    <citation type="submission" date="2016-07" db="EMBL/GenBank/DDBJ databases">
        <title>Pervasive Adenine N6-methylation of Active Genes in Fungi.</title>
        <authorList>
            <consortium name="DOE Joint Genome Institute"/>
            <person name="Mondo S.J."/>
            <person name="Dannebaum R.O."/>
            <person name="Kuo R.C."/>
            <person name="Labutti K."/>
            <person name="Haridas S."/>
            <person name="Kuo A."/>
            <person name="Salamov A."/>
            <person name="Ahrendt S.R."/>
            <person name="Lipzen A."/>
            <person name="Sullivan W."/>
            <person name="Andreopoulos W.B."/>
            <person name="Clum A."/>
            <person name="Lindquist E."/>
            <person name="Daum C."/>
            <person name="Ramamoorthy G.K."/>
            <person name="Gryganskyi A."/>
            <person name="Culley D."/>
            <person name="Magnuson J.K."/>
            <person name="James T.Y."/>
            <person name="O'Malley M.A."/>
            <person name="Stajich J.E."/>
            <person name="Spatafora J.W."/>
            <person name="Visel A."/>
            <person name="Grigoriev I.V."/>
        </authorList>
    </citation>
    <scope>NUCLEOTIDE SEQUENCE [LARGE SCALE GENOMIC DNA]</scope>
    <source>
        <strain evidence="6 7">JEL800</strain>
    </source>
</reference>
<comment type="PTM">
    <text evidence="5">Phosphorylation at Ser-174 and Ser-175 promotes nuclear export.</text>
</comment>
<dbReference type="EMBL" id="MCGO01000008">
    <property type="protein sequence ID" value="ORY50098.1"/>
    <property type="molecule type" value="Genomic_DNA"/>
</dbReference>
<dbReference type="OrthoDB" id="4155914at2759"/>
<organism evidence="6 7">
    <name type="scientific">Rhizoclosmatium globosum</name>
    <dbReference type="NCBI Taxonomy" id="329046"/>
    <lineage>
        <taxon>Eukaryota</taxon>
        <taxon>Fungi</taxon>
        <taxon>Fungi incertae sedis</taxon>
        <taxon>Chytridiomycota</taxon>
        <taxon>Chytridiomycota incertae sedis</taxon>
        <taxon>Chytridiomycetes</taxon>
        <taxon>Chytridiales</taxon>
        <taxon>Chytriomycetaceae</taxon>
        <taxon>Rhizoclosmatium</taxon>
    </lineage>
</organism>
<dbReference type="SMART" id="SM00654">
    <property type="entry name" value="eIF6"/>
    <property type="match status" value="1"/>
</dbReference>
<dbReference type="GO" id="GO:0030687">
    <property type="term" value="C:preribosome, large subunit precursor"/>
    <property type="evidence" value="ECO:0007669"/>
    <property type="project" value="EnsemblFungi"/>
</dbReference>
<feature type="modified residue" description="Phosphoserine; by CK1" evidence="5">
    <location>
        <position position="175"/>
    </location>
</feature>
<dbReference type="HAMAP" id="MF_00032">
    <property type="entry name" value="eIF_6"/>
    <property type="match status" value="1"/>
</dbReference>
<dbReference type="GO" id="GO:0003743">
    <property type="term" value="F:translation initiation factor activity"/>
    <property type="evidence" value="ECO:0007669"/>
    <property type="project" value="UniProtKB-UniRule"/>
</dbReference>
<evidence type="ECO:0000256" key="1">
    <source>
        <dbReference type="ARBA" id="ARBA00022490"/>
    </source>
</evidence>
<accession>A0A1Y2CST1</accession>
<dbReference type="GO" id="GO:0043023">
    <property type="term" value="F:ribosomal large subunit binding"/>
    <property type="evidence" value="ECO:0007669"/>
    <property type="project" value="UniProtKB-UniRule"/>
</dbReference>
<dbReference type="STRING" id="329046.A0A1Y2CST1"/>
<dbReference type="GO" id="GO:0000054">
    <property type="term" value="P:ribosomal subunit export from nucleus"/>
    <property type="evidence" value="ECO:0007669"/>
    <property type="project" value="UniProtKB-UniRule"/>
</dbReference>
<dbReference type="SUPFAM" id="SSF55909">
    <property type="entry name" value="Pentein"/>
    <property type="match status" value="1"/>
</dbReference>
<evidence type="ECO:0000256" key="2">
    <source>
        <dbReference type="ARBA" id="ARBA00022540"/>
    </source>
</evidence>
<keyword evidence="1 5" id="KW-0963">Cytoplasm</keyword>
<keyword evidence="2 5" id="KW-0396">Initiation factor</keyword>
<comment type="subcellular location">
    <subcellularLocation>
        <location evidence="5">Cytoplasm</location>
    </subcellularLocation>
    <subcellularLocation>
        <location evidence="5">Nucleus</location>
        <location evidence="5">Nucleolus</location>
    </subcellularLocation>
    <text evidence="5">Shuttles between cytoplasm and nucleus/nucleolus.</text>
</comment>
<feature type="modified residue" description="Phosphoserine; by CK1" evidence="5">
    <location>
        <position position="174"/>
    </location>
</feature>
<proteinExistence type="inferred from homology"/>
<name>A0A1Y2CST1_9FUNG</name>
<comment type="subunit">
    <text evidence="5">Monomer. Associates with the 60S ribosomal subunit.</text>
</comment>
<dbReference type="Proteomes" id="UP000193642">
    <property type="component" value="Unassembled WGS sequence"/>
</dbReference>
<protein>
    <recommendedName>
        <fullName evidence="5">Eukaryotic translation initiation factor 6</fullName>
        <shortName evidence="5">eIF-6</shortName>
    </recommendedName>
</protein>
<dbReference type="GO" id="GO:0005730">
    <property type="term" value="C:nucleolus"/>
    <property type="evidence" value="ECO:0007669"/>
    <property type="project" value="UniProtKB-SubCell"/>
</dbReference>
<keyword evidence="5" id="KW-0597">Phosphoprotein</keyword>
<dbReference type="GO" id="GO:1902626">
    <property type="term" value="P:assembly of large subunit precursor of preribosome"/>
    <property type="evidence" value="ECO:0007669"/>
    <property type="project" value="EnsemblFungi"/>
</dbReference>
<dbReference type="GO" id="GO:0005737">
    <property type="term" value="C:cytoplasm"/>
    <property type="evidence" value="ECO:0007669"/>
    <property type="project" value="UniProtKB-SubCell"/>
</dbReference>
<dbReference type="InterPro" id="IPR002769">
    <property type="entry name" value="eIF6"/>
</dbReference>
<gene>
    <name evidence="5" type="primary">TIF6</name>
    <name evidence="6" type="ORF">BCR33DRAFT_695189</name>
</gene>
<keyword evidence="4 5" id="KW-0539">Nucleus</keyword>
<dbReference type="FunFam" id="3.75.10.10:FF:000001">
    <property type="entry name" value="Eukaryotic translation initiation factor 6"/>
    <property type="match status" value="1"/>
</dbReference>
<comment type="caution">
    <text evidence="6">The sequence shown here is derived from an EMBL/GenBank/DDBJ whole genome shotgun (WGS) entry which is preliminary data.</text>
</comment>
<keyword evidence="3 5" id="KW-0648">Protein biosynthesis</keyword>
<dbReference type="PANTHER" id="PTHR10784">
    <property type="entry name" value="TRANSLATION INITIATION FACTOR 6"/>
    <property type="match status" value="1"/>
</dbReference>
<dbReference type="AlphaFoldDB" id="A0A1Y2CST1"/>
<evidence type="ECO:0000256" key="4">
    <source>
        <dbReference type="ARBA" id="ARBA00023242"/>
    </source>
</evidence>
<dbReference type="GO" id="GO:0000463">
    <property type="term" value="P:maturation of LSU-rRNA from tricistronic rRNA transcript (SSU-rRNA, 5.8S rRNA, LSU-rRNA)"/>
    <property type="evidence" value="ECO:0007669"/>
    <property type="project" value="EnsemblFungi"/>
</dbReference>
<dbReference type="Pfam" id="PF01912">
    <property type="entry name" value="eIF-6"/>
    <property type="match status" value="1"/>
</dbReference>
<dbReference type="GO" id="GO:0000466">
    <property type="term" value="P:maturation of 5.8S rRNA from tricistronic rRNA transcript (SSU-rRNA, 5.8S rRNA, LSU-rRNA)"/>
    <property type="evidence" value="ECO:0007669"/>
    <property type="project" value="EnsemblFungi"/>
</dbReference>
<dbReference type="NCBIfam" id="TIGR00323">
    <property type="entry name" value="eIF-6"/>
    <property type="match status" value="1"/>
</dbReference>
<sequence length="245" mass="26435">MAVRTAFENSNDIGVFSRLTNSYCLVAIGGSENFYSVFESELADVIPVIHTSIAGTRIVGRLTVGNKRGLLVPNTTSDQELQHLRNSLPDAVRIQRIEERLSALGNVVACNDYVALVHPDIDRDTEEIIADVLGVEVFRQTVAENVLVGSFCTFSNQGGLVHPKTSIQDQDELSSLLQIPLVAGTVNRGSDVIGGGLVVNDWCAFAGLDTTSTEISVIESIFKLQNAQPTSLVGGMREQLIDSFV</sequence>
<evidence type="ECO:0000256" key="3">
    <source>
        <dbReference type="ARBA" id="ARBA00022917"/>
    </source>
</evidence>
<evidence type="ECO:0000313" key="6">
    <source>
        <dbReference type="EMBL" id="ORY50098.1"/>
    </source>
</evidence>
<dbReference type="PIRSF" id="PIRSF006413">
    <property type="entry name" value="IF-6"/>
    <property type="match status" value="1"/>
</dbReference>
<keyword evidence="7" id="KW-1185">Reference proteome</keyword>
<keyword evidence="5" id="KW-0690">Ribosome biogenesis</keyword>
<dbReference type="GO" id="GO:0042256">
    <property type="term" value="P:cytosolic ribosome assembly"/>
    <property type="evidence" value="ECO:0007669"/>
    <property type="project" value="UniProtKB-UniRule"/>
</dbReference>
<dbReference type="Gene3D" id="3.75.10.10">
    <property type="entry name" value="L-arginine/glycine Amidinotransferase, Chain A"/>
    <property type="match status" value="1"/>
</dbReference>